<comment type="caution">
    <text evidence="7">The sequence shown here is derived from an EMBL/GenBank/DDBJ whole genome shotgun (WGS) entry which is preliminary data.</text>
</comment>
<dbReference type="SUPFAM" id="SSF54171">
    <property type="entry name" value="DNA-binding domain"/>
    <property type="match status" value="1"/>
</dbReference>
<accession>A0A8J5IJA7</accession>
<keyword evidence="4" id="KW-0804">Transcription</keyword>
<dbReference type="InterPro" id="IPR036955">
    <property type="entry name" value="AP2/ERF_dom_sf"/>
</dbReference>
<dbReference type="PROSITE" id="PS51032">
    <property type="entry name" value="AP2_ERF"/>
    <property type="match status" value="1"/>
</dbReference>
<name>A0A8J5IJA7_ZINOF</name>
<dbReference type="EMBL" id="JACMSC010000001">
    <property type="protein sequence ID" value="KAG6536150.1"/>
    <property type="molecule type" value="Genomic_DNA"/>
</dbReference>
<dbReference type="Proteomes" id="UP000734854">
    <property type="component" value="Unassembled WGS sequence"/>
</dbReference>
<evidence type="ECO:0000256" key="5">
    <source>
        <dbReference type="ARBA" id="ARBA00023242"/>
    </source>
</evidence>
<proteinExistence type="predicted"/>
<dbReference type="Gene3D" id="3.30.730.10">
    <property type="entry name" value="AP2/ERF domain"/>
    <property type="match status" value="1"/>
</dbReference>
<protein>
    <recommendedName>
        <fullName evidence="6">AP2/ERF domain-containing protein</fullName>
    </recommendedName>
</protein>
<dbReference type="SMART" id="SM00380">
    <property type="entry name" value="AP2"/>
    <property type="match status" value="1"/>
</dbReference>
<dbReference type="AlphaFoldDB" id="A0A8J5IJA7"/>
<dbReference type="GO" id="GO:0003677">
    <property type="term" value="F:DNA binding"/>
    <property type="evidence" value="ECO:0007669"/>
    <property type="project" value="UniProtKB-KW"/>
</dbReference>
<evidence type="ECO:0000313" key="7">
    <source>
        <dbReference type="EMBL" id="KAG6536150.1"/>
    </source>
</evidence>
<comment type="subcellular location">
    <subcellularLocation>
        <location evidence="1">Nucleus</location>
    </subcellularLocation>
</comment>
<dbReference type="PANTHER" id="PTHR31677:SF228">
    <property type="entry name" value="ETHYLENE-RESPONSIVE TRANSCRIPTION FACTOR 10-RELATED"/>
    <property type="match status" value="1"/>
</dbReference>
<dbReference type="GO" id="GO:0003700">
    <property type="term" value="F:DNA-binding transcription factor activity"/>
    <property type="evidence" value="ECO:0007669"/>
    <property type="project" value="InterPro"/>
</dbReference>
<evidence type="ECO:0000256" key="3">
    <source>
        <dbReference type="ARBA" id="ARBA00023125"/>
    </source>
</evidence>
<evidence type="ECO:0000313" key="8">
    <source>
        <dbReference type="Proteomes" id="UP000734854"/>
    </source>
</evidence>
<evidence type="ECO:0000259" key="6">
    <source>
        <dbReference type="PROSITE" id="PS51032"/>
    </source>
</evidence>
<sequence length="83" mass="9110">MKKSRNWLGTFDTAEEVVRAYDATVTQFFGPKAKINFPYSTLFLIVANPINVDFSTPSLHIADASCLAVDLKLGQKGTTLTIT</sequence>
<dbReference type="GO" id="GO:0005634">
    <property type="term" value="C:nucleus"/>
    <property type="evidence" value="ECO:0007669"/>
    <property type="project" value="UniProtKB-SubCell"/>
</dbReference>
<organism evidence="7 8">
    <name type="scientific">Zingiber officinale</name>
    <name type="common">Ginger</name>
    <name type="synonym">Amomum zingiber</name>
    <dbReference type="NCBI Taxonomy" id="94328"/>
    <lineage>
        <taxon>Eukaryota</taxon>
        <taxon>Viridiplantae</taxon>
        <taxon>Streptophyta</taxon>
        <taxon>Embryophyta</taxon>
        <taxon>Tracheophyta</taxon>
        <taxon>Spermatophyta</taxon>
        <taxon>Magnoliopsida</taxon>
        <taxon>Liliopsida</taxon>
        <taxon>Zingiberales</taxon>
        <taxon>Zingiberaceae</taxon>
        <taxon>Zingiber</taxon>
    </lineage>
</organism>
<evidence type="ECO:0000256" key="2">
    <source>
        <dbReference type="ARBA" id="ARBA00023015"/>
    </source>
</evidence>
<reference evidence="7 8" key="1">
    <citation type="submission" date="2020-08" db="EMBL/GenBank/DDBJ databases">
        <title>Plant Genome Project.</title>
        <authorList>
            <person name="Zhang R.-G."/>
        </authorList>
    </citation>
    <scope>NUCLEOTIDE SEQUENCE [LARGE SCALE GENOMIC DNA]</scope>
    <source>
        <tissue evidence="7">Rhizome</tissue>
    </source>
</reference>
<keyword evidence="5" id="KW-0539">Nucleus</keyword>
<dbReference type="CDD" id="cd00018">
    <property type="entry name" value="AP2"/>
    <property type="match status" value="1"/>
</dbReference>
<keyword evidence="8" id="KW-1185">Reference proteome</keyword>
<gene>
    <name evidence="7" type="ORF">ZIOFF_001194</name>
</gene>
<keyword evidence="3" id="KW-0238">DNA-binding</keyword>
<dbReference type="InterPro" id="IPR001471">
    <property type="entry name" value="AP2/ERF_dom"/>
</dbReference>
<evidence type="ECO:0000256" key="1">
    <source>
        <dbReference type="ARBA" id="ARBA00004123"/>
    </source>
</evidence>
<dbReference type="PANTHER" id="PTHR31677">
    <property type="entry name" value="AP2 DOMAIN CLASS TRANSCRIPTION FACTOR"/>
    <property type="match status" value="1"/>
</dbReference>
<dbReference type="InterPro" id="IPR016177">
    <property type="entry name" value="DNA-bd_dom_sf"/>
</dbReference>
<keyword evidence="2" id="KW-0805">Transcription regulation</keyword>
<feature type="domain" description="AP2/ERF" evidence="6">
    <location>
        <begin position="1"/>
        <end position="38"/>
    </location>
</feature>
<evidence type="ECO:0000256" key="4">
    <source>
        <dbReference type="ARBA" id="ARBA00023163"/>
    </source>
</evidence>